<accession>A0A1A6BJX2</accession>
<feature type="domain" description="CdaR GGDEF-like" evidence="3">
    <location>
        <begin position="439"/>
        <end position="503"/>
    </location>
</feature>
<evidence type="ECO:0000256" key="1">
    <source>
        <dbReference type="ARBA" id="ARBA00006754"/>
    </source>
</evidence>
<reference evidence="4 5" key="1">
    <citation type="submission" date="2016-06" db="EMBL/GenBank/DDBJ databases">
        <authorList>
            <person name="Kjaerup R.B."/>
            <person name="Dalgaard T.S."/>
            <person name="Juul-Madsen H.R."/>
        </authorList>
    </citation>
    <scope>NUCLEOTIDE SEQUENCE [LARGE SCALE GENOMIC DNA]</scope>
    <source>
        <strain evidence="4 5">1245752.6</strain>
    </source>
</reference>
<dbReference type="InterPro" id="IPR042070">
    <property type="entry name" value="PucR_C-HTH_sf"/>
</dbReference>
<dbReference type="InterPro" id="IPR041522">
    <property type="entry name" value="CdaR_GGDEF"/>
</dbReference>
<evidence type="ECO:0000313" key="5">
    <source>
        <dbReference type="Proteomes" id="UP000093757"/>
    </source>
</evidence>
<dbReference type="Pfam" id="PF17853">
    <property type="entry name" value="GGDEF_2"/>
    <property type="match status" value="1"/>
</dbReference>
<dbReference type="PANTHER" id="PTHR33744:SF7">
    <property type="entry name" value="PUCR FAMILY TRANSCRIPTIONAL REGULATOR"/>
    <property type="match status" value="1"/>
</dbReference>
<name>A0A1A6BJX2_MYCGO</name>
<dbReference type="InterPro" id="IPR025736">
    <property type="entry name" value="PucR_C-HTH_dom"/>
</dbReference>
<dbReference type="AlphaFoldDB" id="A0A1A6BJX2"/>
<comment type="similarity">
    <text evidence="1">Belongs to the CdaR family.</text>
</comment>
<gene>
    <name evidence="4" type="ORF">A9W98_13860</name>
</gene>
<dbReference type="InterPro" id="IPR051448">
    <property type="entry name" value="CdaR-like_regulators"/>
</dbReference>
<evidence type="ECO:0000313" key="4">
    <source>
        <dbReference type="EMBL" id="OBS02633.1"/>
    </source>
</evidence>
<dbReference type="EMBL" id="MAEM01000159">
    <property type="protein sequence ID" value="OBS02633.1"/>
    <property type="molecule type" value="Genomic_DNA"/>
</dbReference>
<organism evidence="4 5">
    <name type="scientific">Mycobacterium gordonae</name>
    <dbReference type="NCBI Taxonomy" id="1778"/>
    <lineage>
        <taxon>Bacteria</taxon>
        <taxon>Bacillati</taxon>
        <taxon>Actinomycetota</taxon>
        <taxon>Actinomycetes</taxon>
        <taxon>Mycobacteriales</taxon>
        <taxon>Mycobacteriaceae</taxon>
        <taxon>Mycobacterium</taxon>
    </lineage>
</organism>
<evidence type="ECO:0000259" key="3">
    <source>
        <dbReference type="Pfam" id="PF17853"/>
    </source>
</evidence>
<dbReference type="PANTHER" id="PTHR33744">
    <property type="entry name" value="CARBOHYDRATE DIACID REGULATOR"/>
    <property type="match status" value="1"/>
</dbReference>
<dbReference type="OrthoDB" id="5241664at2"/>
<dbReference type="Gene3D" id="1.10.10.2840">
    <property type="entry name" value="PucR C-terminal helix-turn-helix domain"/>
    <property type="match status" value="1"/>
</dbReference>
<evidence type="ECO:0000259" key="2">
    <source>
        <dbReference type="Pfam" id="PF13556"/>
    </source>
</evidence>
<sequence length="633" mass="67128">MRRELGNEHEKSERLLSHHAVIDRADRLASRAADLIEASLGRPTLVLHSGAIESAQIELELQERGQAELLSGGSVEFLHRGAGRAGLCAAAVRIADQGTGTPRVLVIRAQGPDSALAADRDDCALVADLFPGFASVTCLFAGPHAASAGLSTLLRHTVLWADGTELSTRSPEGRLLLLDHVLDQLDTPAQVRHLAISPAISALPGSAVDRLVARRLRALSPALGPPSGPSVSGALNCAAVCGALAGSGGLLAEMLAAASSHGADQLLIEDAEFTPLIWHPPEQSPSSLSGLITAGRLRRLAEHLRPGIPELVRLGTPAAGYRIVVRLGSKEPLGYLSAVAEDRNTDSVFGWLGHLVPVAAAEIAHRASWPRLNSETQRQTVSLLTKGALSRPSAKLAVDHLVGPLGARVAALDEIRPADSVSVRAPNGDRGDFAGSLGRALDSLGLAHGEHMGLVVALVDADDRSVDRLLSTLPRTVAVGLGSTVQDPMELASSARQAVYACQLAVNTRQRFLNFAAIGLHRLLLPGAEASDPQFDEPIRRLEQAATTLRFDGSQTLASYLNAGGNLRRASHDLVVHANTLRYRLDRIAEIMDVDLNDPEQCFRLQLAIRLRASRRSLAESGLLDERPRAWSG</sequence>
<dbReference type="Proteomes" id="UP000093757">
    <property type="component" value="Unassembled WGS sequence"/>
</dbReference>
<dbReference type="Pfam" id="PF13556">
    <property type="entry name" value="HTH_30"/>
    <property type="match status" value="1"/>
</dbReference>
<protein>
    <submittedName>
        <fullName evidence="4">Uncharacterized protein</fullName>
    </submittedName>
</protein>
<proteinExistence type="inferred from homology"/>
<comment type="caution">
    <text evidence="4">The sequence shown here is derived from an EMBL/GenBank/DDBJ whole genome shotgun (WGS) entry which is preliminary data.</text>
</comment>
<feature type="domain" description="PucR C-terminal helix-turn-helix" evidence="2">
    <location>
        <begin position="555"/>
        <end position="611"/>
    </location>
</feature>